<evidence type="ECO:0000313" key="11">
    <source>
        <dbReference type="Proteomes" id="UP000286268"/>
    </source>
</evidence>
<evidence type="ECO:0000256" key="8">
    <source>
        <dbReference type="ARBA" id="ARBA00048923"/>
    </source>
</evidence>
<proteinExistence type="predicted"/>
<dbReference type="Pfam" id="PF00583">
    <property type="entry name" value="Acetyltransf_1"/>
    <property type="match status" value="1"/>
</dbReference>
<feature type="domain" description="N-acetyltransferase" evidence="9">
    <location>
        <begin position="1"/>
        <end position="145"/>
    </location>
</feature>
<dbReference type="EMBL" id="CP025746">
    <property type="protein sequence ID" value="QAA33477.1"/>
    <property type="molecule type" value="Genomic_DNA"/>
</dbReference>
<evidence type="ECO:0000256" key="6">
    <source>
        <dbReference type="ARBA" id="ARBA00023315"/>
    </source>
</evidence>
<dbReference type="InterPro" id="IPR016181">
    <property type="entry name" value="Acyl_CoA_acyltransferase"/>
</dbReference>
<accession>A0A410DWN9</accession>
<dbReference type="GO" id="GO:0047663">
    <property type="term" value="F:aminoglycoside 6'-N-acetyltransferase activity"/>
    <property type="evidence" value="ECO:0007669"/>
    <property type="project" value="UniProtKB-EC"/>
</dbReference>
<name>A0A410DWN9_9CLOT</name>
<evidence type="ECO:0000256" key="2">
    <source>
        <dbReference type="ARBA" id="ARBA00012888"/>
    </source>
</evidence>
<dbReference type="InterPro" id="IPR024170">
    <property type="entry name" value="Aminoglycoside_N6-AcTrfrase"/>
</dbReference>
<evidence type="ECO:0000256" key="5">
    <source>
        <dbReference type="ARBA" id="ARBA00023251"/>
    </source>
</evidence>
<keyword evidence="11" id="KW-1185">Reference proteome</keyword>
<dbReference type="Gene3D" id="3.40.630.30">
    <property type="match status" value="1"/>
</dbReference>
<gene>
    <name evidence="10" type="ORF">C1I91_18500</name>
</gene>
<dbReference type="SUPFAM" id="SSF55729">
    <property type="entry name" value="Acyl-CoA N-acyltransferases (Nat)"/>
    <property type="match status" value="1"/>
</dbReference>
<dbReference type="InterPro" id="IPR000182">
    <property type="entry name" value="GNAT_dom"/>
</dbReference>
<sequence>MIKKATITDSISVAELANLLWPHHEIDELDEEFKQLICSENAACFVYYDETVPVGFAQCELRRDYVEGTESIPVGYLEGIYVRSEYRMKGIAKELLFHCEQWAKSLGCSEFASDCELHNTESFKFHLNAGFEEANRIICFTKKLC</sequence>
<dbReference type="OrthoDB" id="118633at2"/>
<keyword evidence="6" id="KW-0012">Acyltransferase</keyword>
<dbReference type="EC" id="2.3.1.82" evidence="2"/>
<organism evidence="10 11">
    <name type="scientific">Clostridium manihotivorum</name>
    <dbReference type="NCBI Taxonomy" id="2320868"/>
    <lineage>
        <taxon>Bacteria</taxon>
        <taxon>Bacillati</taxon>
        <taxon>Bacillota</taxon>
        <taxon>Clostridia</taxon>
        <taxon>Eubacteriales</taxon>
        <taxon>Clostridiaceae</taxon>
        <taxon>Clostridium</taxon>
    </lineage>
</organism>
<dbReference type="AlphaFoldDB" id="A0A410DWN9"/>
<dbReference type="PROSITE" id="PS51186">
    <property type="entry name" value="GNAT"/>
    <property type="match status" value="1"/>
</dbReference>
<protein>
    <recommendedName>
        <fullName evidence="3">Aminoglycoside N(6')-acetyltransferase type 1</fullName>
        <ecNumber evidence="2">2.3.1.82</ecNumber>
    </recommendedName>
    <alternativeName>
        <fullName evidence="7">Aminoglycoside resistance protein</fullName>
    </alternativeName>
</protein>
<dbReference type="Proteomes" id="UP000286268">
    <property type="component" value="Chromosome"/>
</dbReference>
<dbReference type="GO" id="GO:0046677">
    <property type="term" value="P:response to antibiotic"/>
    <property type="evidence" value="ECO:0007669"/>
    <property type="project" value="UniProtKB-KW"/>
</dbReference>
<evidence type="ECO:0000256" key="4">
    <source>
        <dbReference type="ARBA" id="ARBA00022679"/>
    </source>
</evidence>
<evidence type="ECO:0000259" key="9">
    <source>
        <dbReference type="PROSITE" id="PS51186"/>
    </source>
</evidence>
<evidence type="ECO:0000313" key="10">
    <source>
        <dbReference type="EMBL" id="QAA33477.1"/>
    </source>
</evidence>
<dbReference type="CDD" id="cd04301">
    <property type="entry name" value="NAT_SF"/>
    <property type="match status" value="1"/>
</dbReference>
<evidence type="ECO:0000256" key="7">
    <source>
        <dbReference type="ARBA" id="ARBA00029660"/>
    </source>
</evidence>
<comment type="catalytic activity">
    <reaction evidence="8">
        <text>kanamycin B + acetyl-CoA = N(6')-acetylkanamycin B + CoA + H(+)</text>
        <dbReference type="Rhea" id="RHEA:16449"/>
        <dbReference type="ChEBI" id="CHEBI:15378"/>
        <dbReference type="ChEBI" id="CHEBI:57287"/>
        <dbReference type="ChEBI" id="CHEBI:57288"/>
        <dbReference type="ChEBI" id="CHEBI:58390"/>
        <dbReference type="ChEBI" id="CHEBI:58549"/>
        <dbReference type="EC" id="2.3.1.82"/>
    </reaction>
</comment>
<dbReference type="NCBIfam" id="NF043067">
    <property type="entry name" value="AAC_6p_group_E"/>
    <property type="match status" value="1"/>
</dbReference>
<dbReference type="RefSeq" id="WP_128214200.1">
    <property type="nucleotide sequence ID" value="NZ_CP025746.1"/>
</dbReference>
<reference evidence="10 11" key="1">
    <citation type="submission" date="2018-01" db="EMBL/GenBank/DDBJ databases">
        <title>Genome Sequencing and Assembly of Anaerobacter polyendosporus strain CT4.</title>
        <authorList>
            <person name="Tachaapaikoon C."/>
            <person name="Sutheeworapong S."/>
            <person name="Jenjaroenpun P."/>
            <person name="Wongsurawat T."/>
            <person name="Nookeaw I."/>
            <person name="Cheawchanlertfa P."/>
            <person name="Kosugi A."/>
            <person name="Cheevadhanarak S."/>
            <person name="Ratanakhanokchai K."/>
        </authorList>
    </citation>
    <scope>NUCLEOTIDE SEQUENCE [LARGE SCALE GENOMIC DNA]</scope>
    <source>
        <strain evidence="10 11">CT4</strain>
    </source>
</reference>
<dbReference type="KEGG" id="cmah:C1I91_18500"/>
<evidence type="ECO:0000256" key="1">
    <source>
        <dbReference type="ARBA" id="ARBA00011738"/>
    </source>
</evidence>
<comment type="subunit">
    <text evidence="1">Homodimer.</text>
</comment>
<dbReference type="PIRSF" id="PIRSF000452">
    <property type="entry name" value="6-N-acetyltransf"/>
    <property type="match status" value="1"/>
</dbReference>
<keyword evidence="4 10" id="KW-0808">Transferase</keyword>
<evidence type="ECO:0000256" key="3">
    <source>
        <dbReference type="ARBA" id="ARBA00017677"/>
    </source>
</evidence>
<keyword evidence="5" id="KW-0046">Antibiotic resistance</keyword>